<evidence type="ECO:0000259" key="7">
    <source>
        <dbReference type="Pfam" id="PF03711"/>
    </source>
</evidence>
<evidence type="ECO:0000313" key="8">
    <source>
        <dbReference type="EMBL" id="OUP54036.1"/>
    </source>
</evidence>
<dbReference type="PANTHER" id="PTHR43277">
    <property type="entry name" value="ARGININE DECARBOXYLASE"/>
    <property type="match status" value="1"/>
</dbReference>
<evidence type="ECO:0000313" key="9">
    <source>
        <dbReference type="Proteomes" id="UP000195897"/>
    </source>
</evidence>
<gene>
    <name evidence="8" type="ORF">B5F17_02165</name>
</gene>
<evidence type="ECO:0000256" key="3">
    <source>
        <dbReference type="ARBA" id="ARBA00022793"/>
    </source>
</evidence>
<dbReference type="InterPro" id="IPR015424">
    <property type="entry name" value="PyrdxlP-dep_Trfase"/>
</dbReference>
<reference evidence="9" key="1">
    <citation type="submission" date="2017-04" db="EMBL/GenBank/DDBJ databases">
        <title>Function of individual gut microbiota members based on whole genome sequencing of pure cultures obtained from chicken caecum.</title>
        <authorList>
            <person name="Medvecky M."/>
            <person name="Cejkova D."/>
            <person name="Polansky O."/>
            <person name="Karasova D."/>
            <person name="Kubasova T."/>
            <person name="Cizek A."/>
            <person name="Rychlik I."/>
        </authorList>
    </citation>
    <scope>NUCLEOTIDE SEQUENCE [LARGE SCALE GENOMIC DNA]</scope>
    <source>
        <strain evidence="9">An180</strain>
    </source>
</reference>
<organism evidence="8 9">
    <name type="scientific">Butyricicoccus pullicaecorum</name>
    <dbReference type="NCBI Taxonomy" id="501571"/>
    <lineage>
        <taxon>Bacteria</taxon>
        <taxon>Bacillati</taxon>
        <taxon>Bacillota</taxon>
        <taxon>Clostridia</taxon>
        <taxon>Eubacteriales</taxon>
        <taxon>Butyricicoccaceae</taxon>
        <taxon>Butyricicoccus</taxon>
    </lineage>
</organism>
<sequence length="451" mass="48741">MNTPLYHALRALSQKHTARFHMPGHKGKDVLPDFGPILPLDFTEVYETGNLYTGEGPIRQAEEQAARFYHAPDCHFLTGGSTQGIHTMLYAAAGAGADVLFDRNCHKSAAHAAAMLDLSPAFVFPKTIEPFGIPGLLCPNDIDRALSQNPSIRAVLVTSPNYYGVRQDISAIAAVCHAHGAKLLVDAAHGAHFPAVGLPSPIQEGADLAALSAHKTLYALGQSAMLLSGGTIDNDRLREGASLFGTSSPSYAMMVSLDLARDALEQDDSYQKAAEAVHALRLHLAEHTRFRPLIGNDLDPCRLTVSTAGTDWTGDKLADTLYERFGVACEMSDARNMVCIVTSADLDDNLDRLREALDTLSREVQQTALPAPLPPLPVPRPALSVRRALLGNASTLFLDDVQPGMVCARPVTPYPPGVPVLWPGEEITAEHIVFLRNQCYNTIDRISVYQP</sequence>
<evidence type="ECO:0000256" key="4">
    <source>
        <dbReference type="ARBA" id="ARBA00022898"/>
    </source>
</evidence>
<keyword evidence="5" id="KW-0456">Lyase</keyword>
<feature type="domain" description="Orn/Lys/Arg decarboxylases family 1 pyridoxal-P attachment site" evidence="6">
    <location>
        <begin position="3"/>
        <end position="278"/>
    </location>
</feature>
<dbReference type="InterPro" id="IPR000310">
    <property type="entry name" value="Orn/Lys/Arg_deCO2ase_major_dom"/>
</dbReference>
<keyword evidence="3" id="KW-0210">Decarboxylase</keyword>
<dbReference type="Pfam" id="PF03711">
    <property type="entry name" value="OKR_DC_1_C"/>
    <property type="match status" value="1"/>
</dbReference>
<dbReference type="Gene3D" id="3.40.640.10">
    <property type="entry name" value="Type I PLP-dependent aspartate aminotransferase-like (Major domain)"/>
    <property type="match status" value="1"/>
</dbReference>
<dbReference type="Pfam" id="PF01276">
    <property type="entry name" value="OKR_DC_1"/>
    <property type="match status" value="1"/>
</dbReference>
<dbReference type="InterPro" id="IPR015421">
    <property type="entry name" value="PyrdxlP-dep_Trfase_major"/>
</dbReference>
<protein>
    <recommendedName>
        <fullName evidence="10">Amino acid decarboxylase</fullName>
    </recommendedName>
</protein>
<evidence type="ECO:0000256" key="5">
    <source>
        <dbReference type="ARBA" id="ARBA00023239"/>
    </source>
</evidence>
<proteinExistence type="inferred from homology"/>
<dbReference type="InterPro" id="IPR052357">
    <property type="entry name" value="Orn_Lys_Arg_decarboxylase-I"/>
</dbReference>
<comment type="cofactor">
    <cofactor evidence="1">
        <name>pyridoxal 5'-phosphate</name>
        <dbReference type="ChEBI" id="CHEBI:597326"/>
    </cofactor>
</comment>
<keyword evidence="4" id="KW-0663">Pyridoxal phosphate</keyword>
<name>A0A1Y4LBC6_9FIRM</name>
<dbReference type="SUPFAM" id="SSF53383">
    <property type="entry name" value="PLP-dependent transferases"/>
    <property type="match status" value="1"/>
</dbReference>
<dbReference type="AlphaFoldDB" id="A0A1Y4LBC6"/>
<dbReference type="Gene3D" id="3.90.105.10">
    <property type="entry name" value="Molybdopterin biosynthesis moea protein, domain 2"/>
    <property type="match status" value="1"/>
</dbReference>
<evidence type="ECO:0000259" key="6">
    <source>
        <dbReference type="Pfam" id="PF01276"/>
    </source>
</evidence>
<dbReference type="EMBL" id="NFKK01000002">
    <property type="protein sequence ID" value="OUP54036.1"/>
    <property type="molecule type" value="Genomic_DNA"/>
</dbReference>
<evidence type="ECO:0008006" key="10">
    <source>
        <dbReference type="Google" id="ProtNLM"/>
    </source>
</evidence>
<dbReference type="GO" id="GO:0016831">
    <property type="term" value="F:carboxy-lyase activity"/>
    <property type="evidence" value="ECO:0007669"/>
    <property type="project" value="UniProtKB-KW"/>
</dbReference>
<comment type="caution">
    <text evidence="8">The sequence shown here is derived from an EMBL/GenBank/DDBJ whole genome shotgun (WGS) entry which is preliminary data.</text>
</comment>
<evidence type="ECO:0000256" key="2">
    <source>
        <dbReference type="ARBA" id="ARBA00010671"/>
    </source>
</evidence>
<dbReference type="PANTHER" id="PTHR43277:SF4">
    <property type="entry name" value="ARGININE DECARBOXYLASE"/>
    <property type="match status" value="1"/>
</dbReference>
<dbReference type="Proteomes" id="UP000195897">
    <property type="component" value="Unassembled WGS sequence"/>
</dbReference>
<evidence type="ECO:0000256" key="1">
    <source>
        <dbReference type="ARBA" id="ARBA00001933"/>
    </source>
</evidence>
<comment type="similarity">
    <text evidence="2">Belongs to the Orn/Lys/Arg decarboxylase class-I family.</text>
</comment>
<dbReference type="RefSeq" id="WP_087370282.1">
    <property type="nucleotide sequence ID" value="NZ_NFKK01000002.1"/>
</dbReference>
<accession>A0A1Y4LBC6</accession>
<dbReference type="InterPro" id="IPR008286">
    <property type="entry name" value="Prn/Lys/Arg_de-COase_C"/>
</dbReference>
<feature type="domain" description="Orn/Lys/Arg decarboxylase C-terminal" evidence="7">
    <location>
        <begin position="375"/>
        <end position="431"/>
    </location>
</feature>